<feature type="disulfide bond" evidence="9">
    <location>
        <begin position="700"/>
        <end position="717"/>
    </location>
</feature>
<dbReference type="PANTHER" id="PTHR13802">
    <property type="entry name" value="MUCIN 4-RELATED"/>
    <property type="match status" value="1"/>
</dbReference>
<evidence type="ECO:0000313" key="15">
    <source>
        <dbReference type="Proteomes" id="UP000606786"/>
    </source>
</evidence>
<dbReference type="InterPro" id="IPR051495">
    <property type="entry name" value="Epithelial_Barrier/Signaling"/>
</dbReference>
<dbReference type="InterPro" id="IPR000742">
    <property type="entry name" value="EGF"/>
</dbReference>
<keyword evidence="3" id="KW-0272">Extracellular matrix</keyword>
<comment type="caution">
    <text evidence="14">The sequence shown here is derived from an EMBL/GenBank/DDBJ whole genome shotgun (WGS) entry which is preliminary data.</text>
</comment>
<reference evidence="14" key="1">
    <citation type="submission" date="2020-11" db="EMBL/GenBank/DDBJ databases">
        <authorList>
            <person name="Whitehead M."/>
        </authorList>
    </citation>
    <scope>NUCLEOTIDE SEQUENCE</scope>
    <source>
        <strain evidence="14">EGII</strain>
    </source>
</reference>
<evidence type="ECO:0000256" key="7">
    <source>
        <dbReference type="ARBA" id="ARBA00023157"/>
    </source>
</evidence>
<evidence type="ECO:0000256" key="10">
    <source>
        <dbReference type="SAM" id="SignalP"/>
    </source>
</evidence>
<dbReference type="InterPro" id="IPR003886">
    <property type="entry name" value="NIDO_dom"/>
</dbReference>
<dbReference type="GO" id="GO:0005509">
    <property type="term" value="F:calcium ion binding"/>
    <property type="evidence" value="ECO:0007669"/>
    <property type="project" value="InterPro"/>
</dbReference>
<feature type="domain" description="EGF-like" evidence="11">
    <location>
        <begin position="690"/>
        <end position="731"/>
    </location>
</feature>
<evidence type="ECO:0000256" key="8">
    <source>
        <dbReference type="ARBA" id="ARBA00023180"/>
    </source>
</evidence>
<protein>
    <submittedName>
        <fullName evidence="14">(Mediterranean fruit fly) hypothetical protein</fullName>
    </submittedName>
</protein>
<keyword evidence="6" id="KW-0106">Calcium</keyword>
<gene>
    <name evidence="14" type="ORF">CCAP1982_LOCUS21598</name>
</gene>
<name>A0A811VGZ6_CERCA</name>
<evidence type="ECO:0000259" key="12">
    <source>
        <dbReference type="PROSITE" id="PS50993"/>
    </source>
</evidence>
<keyword evidence="15" id="KW-1185">Reference proteome</keyword>
<dbReference type="Pfam" id="PF06119">
    <property type="entry name" value="NIDO"/>
    <property type="match status" value="1"/>
</dbReference>
<keyword evidence="5 10" id="KW-0732">Signal</keyword>
<comment type="subcellular location">
    <subcellularLocation>
        <location evidence="1">Secreted</location>
        <location evidence="1">Extracellular space</location>
        <location evidence="1">Extracellular matrix</location>
    </subcellularLocation>
</comment>
<keyword evidence="2" id="KW-0964">Secreted</keyword>
<sequence>MFSKFKDIAQYLCLALLLCTFATTNAQYQHYVDTLGANVFFEHPEGSQSPIHYLNEGDSEFVALDLDRPMSFYSEKYDKLFLAFLFGRRNSGVNCLQSTTDAAINHVSIARIPSSSELFRQSFTSQTNTEDVEKLLRTECAPTPTLLAEFVATRESTHKWYSDIQHRVPEYINQPFPLEYPSIAPFYANVDTTLAYNITSISVFESSDEQQLQRATDLVKYAYPDKSDFVADKLIVATWKNVGHFSAKNDKLNTFQAVLIANEEQTFVQFIYEHDGIQWLQGETGALGLPDIRAQAGFVAEDGRHYYIEGSGTDSARFTFSENSNIGVPGVWLFHVGALNETANVEVPIDQETSMLCHKPPLALRADTKLATSIRIAMISQMYTAVNPVSAELGAQLRLIVPVFSAIGWLFAKPLKGALNGYHLTGGDFVHSSRIRFDTGESLLVNQTFEGLNYWDQLSVKLELFGDVPFVNGNANYIWPIMWMSTRTCPPMRSVYRQECATESFEDCFRLLERDQALRTSVLTKIGVDAESNACTDGTAICGENTVCVPYEDTYRCDCRHGFAPQLQADNLEVCVDIDECLLQTHACDENALCTNTMVVSPLSHDADCVEGRCQCRAGSRATVMSVIMCVVMIKFWKMAAVFPFCWMSIKCNLSVISWATARAGWFELVEESQVCRLYRAIQHDYKSDELVPCDVDANCHINATCEWYENEMRHACTCNHGFQGDGYNCELIDTSCTYNADVCDPTPSVNTTNHVAYARKATKATAITVSWRPIVGIMLRADRMLSAMRESVNAWLVSNAMCRIFACRRDVAVLSFVVQMQSASGTPYRVYNIVIALRDMRVMLWRVAAAYRRMQCA</sequence>
<feature type="signal peptide" evidence="10">
    <location>
        <begin position="1"/>
        <end position="26"/>
    </location>
</feature>
<evidence type="ECO:0000259" key="11">
    <source>
        <dbReference type="PROSITE" id="PS50026"/>
    </source>
</evidence>
<feature type="domain" description="Nidogen G2 beta-barrel" evidence="12">
    <location>
        <begin position="341"/>
        <end position="471"/>
    </location>
</feature>
<feature type="chain" id="PRO_5033019048" evidence="10">
    <location>
        <begin position="27"/>
        <end position="858"/>
    </location>
</feature>
<evidence type="ECO:0000256" key="2">
    <source>
        <dbReference type="ARBA" id="ARBA00022525"/>
    </source>
</evidence>
<feature type="domain" description="NIDO" evidence="13">
    <location>
        <begin position="185"/>
        <end position="339"/>
    </location>
</feature>
<dbReference type="PANTHER" id="PTHR13802:SF65">
    <property type="entry name" value="NIDOGEN"/>
    <property type="match status" value="1"/>
</dbReference>
<organism evidence="14 15">
    <name type="scientific">Ceratitis capitata</name>
    <name type="common">Mediterranean fruit fly</name>
    <name type="synonym">Tephritis capitata</name>
    <dbReference type="NCBI Taxonomy" id="7213"/>
    <lineage>
        <taxon>Eukaryota</taxon>
        <taxon>Metazoa</taxon>
        <taxon>Ecdysozoa</taxon>
        <taxon>Arthropoda</taxon>
        <taxon>Hexapoda</taxon>
        <taxon>Insecta</taxon>
        <taxon>Pterygota</taxon>
        <taxon>Neoptera</taxon>
        <taxon>Endopterygota</taxon>
        <taxon>Diptera</taxon>
        <taxon>Brachycera</taxon>
        <taxon>Muscomorpha</taxon>
        <taxon>Tephritoidea</taxon>
        <taxon>Tephritidae</taxon>
        <taxon>Ceratitis</taxon>
        <taxon>Ceratitis</taxon>
    </lineage>
</organism>
<dbReference type="SMART" id="SM00682">
    <property type="entry name" value="G2F"/>
    <property type="match status" value="1"/>
</dbReference>
<keyword evidence="7 9" id="KW-1015">Disulfide bond</keyword>
<dbReference type="InterPro" id="IPR009017">
    <property type="entry name" value="GFP"/>
</dbReference>
<evidence type="ECO:0000259" key="13">
    <source>
        <dbReference type="PROSITE" id="PS51220"/>
    </source>
</evidence>
<evidence type="ECO:0000256" key="1">
    <source>
        <dbReference type="ARBA" id="ARBA00004498"/>
    </source>
</evidence>
<dbReference type="InterPro" id="IPR001881">
    <property type="entry name" value="EGF-like_Ca-bd_dom"/>
</dbReference>
<evidence type="ECO:0000313" key="14">
    <source>
        <dbReference type="EMBL" id="CAD7013539.1"/>
    </source>
</evidence>
<dbReference type="SUPFAM" id="SSF54511">
    <property type="entry name" value="GFP-like"/>
    <property type="match status" value="1"/>
</dbReference>
<dbReference type="OrthoDB" id="6375837at2759"/>
<keyword evidence="4 9" id="KW-0245">EGF-like domain</keyword>
<dbReference type="GO" id="GO:0007160">
    <property type="term" value="P:cell-matrix adhesion"/>
    <property type="evidence" value="ECO:0007669"/>
    <property type="project" value="InterPro"/>
</dbReference>
<dbReference type="SMART" id="SM00539">
    <property type="entry name" value="NIDO"/>
    <property type="match status" value="1"/>
</dbReference>
<proteinExistence type="predicted"/>
<dbReference type="PROSITE" id="PS01186">
    <property type="entry name" value="EGF_2"/>
    <property type="match status" value="1"/>
</dbReference>
<dbReference type="Gene3D" id="2.40.155.10">
    <property type="entry name" value="Green fluorescent protein"/>
    <property type="match status" value="1"/>
</dbReference>
<dbReference type="InterPro" id="IPR024731">
    <property type="entry name" value="NELL2-like_EGF"/>
</dbReference>
<accession>A0A811VGZ6</accession>
<dbReference type="Proteomes" id="UP000606786">
    <property type="component" value="Unassembled WGS sequence"/>
</dbReference>
<dbReference type="Gene3D" id="2.10.25.10">
    <property type="entry name" value="Laminin"/>
    <property type="match status" value="2"/>
</dbReference>
<dbReference type="Pfam" id="PF12947">
    <property type="entry name" value="EGF_3"/>
    <property type="match status" value="1"/>
</dbReference>
<dbReference type="SMART" id="SM00179">
    <property type="entry name" value="EGF_CA"/>
    <property type="match status" value="2"/>
</dbReference>
<evidence type="ECO:0000256" key="3">
    <source>
        <dbReference type="ARBA" id="ARBA00022530"/>
    </source>
</evidence>
<dbReference type="SMART" id="SM00181">
    <property type="entry name" value="EGF"/>
    <property type="match status" value="3"/>
</dbReference>
<dbReference type="PROSITE" id="PS50993">
    <property type="entry name" value="NIDOGEN_G2"/>
    <property type="match status" value="1"/>
</dbReference>
<dbReference type="PROSITE" id="PS50026">
    <property type="entry name" value="EGF_3"/>
    <property type="match status" value="1"/>
</dbReference>
<comment type="caution">
    <text evidence="9">Lacks conserved residue(s) required for the propagation of feature annotation.</text>
</comment>
<dbReference type="EMBL" id="CAJHJT010000056">
    <property type="protein sequence ID" value="CAD7013539.1"/>
    <property type="molecule type" value="Genomic_DNA"/>
</dbReference>
<evidence type="ECO:0000256" key="9">
    <source>
        <dbReference type="PROSITE-ProRule" id="PRU00076"/>
    </source>
</evidence>
<dbReference type="InterPro" id="IPR006605">
    <property type="entry name" value="G2_nidogen/fibulin_G2F"/>
</dbReference>
<evidence type="ECO:0000256" key="4">
    <source>
        <dbReference type="ARBA" id="ARBA00022536"/>
    </source>
</evidence>
<evidence type="ECO:0000256" key="5">
    <source>
        <dbReference type="ARBA" id="ARBA00022729"/>
    </source>
</evidence>
<dbReference type="AlphaFoldDB" id="A0A811VGZ6"/>
<evidence type="ECO:0000256" key="6">
    <source>
        <dbReference type="ARBA" id="ARBA00022837"/>
    </source>
</evidence>
<keyword evidence="8" id="KW-0325">Glycoprotein</keyword>
<dbReference type="PROSITE" id="PS51220">
    <property type="entry name" value="NIDO"/>
    <property type="match status" value="1"/>
</dbReference>
<dbReference type="Pfam" id="PF07474">
    <property type="entry name" value="G2F"/>
    <property type="match status" value="1"/>
</dbReference>